<comment type="caution">
    <text evidence="2">The sequence shown here is derived from an EMBL/GenBank/DDBJ whole genome shotgun (WGS) entry which is preliminary data.</text>
</comment>
<sequence length="298" mass="32628">MEGGSTIKGIDAGAYFPRRRRRRNANSRSHYGICEGNSYQFCSFKASRSLLFLCALAFLPHASAFRTTSPFATPMSRGSVRIDGANGAEGEGREAMMEEETLAARKAQEWLRIARSEGGRLNRRLPSARIRTSPSPSLPSFPLPGPGSLSPSSAYKDRMAGSKSRAVGGKATNGKSVGEHDKEVLERLRRRRYVECFSSLYPFSGIASRPLSRPPSPPNPAVPLALEFRLFSLALEYVLAISNSLPAPSSYTEHRRPLLPFPPPLPPPPPPSLLRRQEVGTVSVDPPRAFEKKQAGLR</sequence>
<evidence type="ECO:0000256" key="1">
    <source>
        <dbReference type="SAM" id="MobiDB-lite"/>
    </source>
</evidence>
<name>W7U9J3_9STRA</name>
<feature type="non-terminal residue" evidence="2">
    <location>
        <position position="298"/>
    </location>
</feature>
<dbReference type="OrthoDB" id="10394401at2759"/>
<evidence type="ECO:0000313" key="2">
    <source>
        <dbReference type="EMBL" id="EWM29471.1"/>
    </source>
</evidence>
<organism evidence="2 3">
    <name type="scientific">Nannochloropsis gaditana</name>
    <dbReference type="NCBI Taxonomy" id="72520"/>
    <lineage>
        <taxon>Eukaryota</taxon>
        <taxon>Sar</taxon>
        <taxon>Stramenopiles</taxon>
        <taxon>Ochrophyta</taxon>
        <taxon>Eustigmatophyceae</taxon>
        <taxon>Eustigmatales</taxon>
        <taxon>Monodopsidaceae</taxon>
        <taxon>Nannochloropsis</taxon>
    </lineage>
</organism>
<feature type="compositionally biased region" description="Basic and acidic residues" evidence="1">
    <location>
        <begin position="288"/>
        <end position="298"/>
    </location>
</feature>
<gene>
    <name evidence="2" type="ORF">Naga_100714g1</name>
</gene>
<dbReference type="EMBL" id="AZIL01000158">
    <property type="protein sequence ID" value="EWM29471.1"/>
    <property type="molecule type" value="Genomic_DNA"/>
</dbReference>
<feature type="compositionally biased region" description="Pro residues" evidence="1">
    <location>
        <begin position="259"/>
        <end position="272"/>
    </location>
</feature>
<evidence type="ECO:0000313" key="3">
    <source>
        <dbReference type="Proteomes" id="UP000019335"/>
    </source>
</evidence>
<reference evidence="2 3" key="1">
    <citation type="journal article" date="2014" name="Mol. Plant">
        <title>Chromosome Scale Genome Assembly and Transcriptome Profiling of Nannochloropsis gaditana in Nitrogen Depletion.</title>
        <authorList>
            <person name="Corteggiani Carpinelli E."/>
            <person name="Telatin A."/>
            <person name="Vitulo N."/>
            <person name="Forcato C."/>
            <person name="D'Angelo M."/>
            <person name="Schiavon R."/>
            <person name="Vezzi A."/>
            <person name="Giacometti G.M."/>
            <person name="Morosinotto T."/>
            <person name="Valle G."/>
        </authorList>
    </citation>
    <scope>NUCLEOTIDE SEQUENCE [LARGE SCALE GENOMIC DNA]</scope>
    <source>
        <strain evidence="2 3">B-31</strain>
    </source>
</reference>
<feature type="compositionally biased region" description="Pro residues" evidence="1">
    <location>
        <begin position="136"/>
        <end position="145"/>
    </location>
</feature>
<proteinExistence type="predicted"/>
<dbReference type="AlphaFoldDB" id="W7U9J3"/>
<protein>
    <submittedName>
        <fullName evidence="2">Uncharacterized protein</fullName>
    </submittedName>
</protein>
<feature type="region of interest" description="Disordered" evidence="1">
    <location>
        <begin position="123"/>
        <end position="178"/>
    </location>
</feature>
<accession>W7U9J3</accession>
<dbReference type="Proteomes" id="UP000019335">
    <property type="component" value="Chromosome 3"/>
</dbReference>
<keyword evidence="3" id="KW-1185">Reference proteome</keyword>
<feature type="region of interest" description="Disordered" evidence="1">
    <location>
        <begin position="252"/>
        <end position="298"/>
    </location>
</feature>